<feature type="signal peptide" evidence="1">
    <location>
        <begin position="1"/>
        <end position="16"/>
    </location>
</feature>
<dbReference type="SUPFAM" id="SSF48208">
    <property type="entry name" value="Six-hairpin glycosidases"/>
    <property type="match status" value="1"/>
</dbReference>
<dbReference type="InterPro" id="IPR008928">
    <property type="entry name" value="6-hairpin_glycosidase_sf"/>
</dbReference>
<dbReference type="Pfam" id="PF04685">
    <property type="entry name" value="DUF608"/>
    <property type="match status" value="1"/>
</dbReference>
<feature type="domain" description="Glycosyl-hydrolase family 116 catalytic region" evidence="2">
    <location>
        <begin position="402"/>
        <end position="521"/>
    </location>
</feature>
<dbReference type="EMBL" id="JAKZGS010000010">
    <property type="protein sequence ID" value="MCH7398874.1"/>
    <property type="molecule type" value="Genomic_DNA"/>
</dbReference>
<dbReference type="Proteomes" id="UP001165488">
    <property type="component" value="Unassembled WGS sequence"/>
</dbReference>
<dbReference type="Pfam" id="PF14614">
    <property type="entry name" value="DUF4450"/>
    <property type="match status" value="1"/>
</dbReference>
<name>A0ABS9UR02_9BACT</name>
<evidence type="ECO:0000259" key="2">
    <source>
        <dbReference type="Pfam" id="PF04685"/>
    </source>
</evidence>
<dbReference type="Gene3D" id="1.50.10.10">
    <property type="match status" value="1"/>
</dbReference>
<evidence type="ECO:0000313" key="3">
    <source>
        <dbReference type="EMBL" id="MCH7398874.1"/>
    </source>
</evidence>
<sequence>MISLVLLIVASNSLLAQQPQNRNIRYIPDQKDFVIENGDKRFNRALYGYPSEYRVEAGDLPEFAFYLPGMGGNLSFALLSDAGEKWLIHASDIEARYRPGKMLYTIQDPMLEDGSLFLEMIPLREMEGSVLKIEFSMVPKGVELLVFMGGVSGKKFSRSGDLGADPESVFYLNPENCTGNIVNITENQQFNIEFGANDSRKSILGTFSEGVALKAIEAGTLQSPTEMWESQPINYPLLAGKVSVTSAPIYLGIYQPGFTEVDPSSLPRHFLNAEVQRQTLIDRIKVNTPDQFINTLDGALAVAGNAIFDEKVSAFVHGAIAWRMPLPGWRGAYVADGLGWHDRARRHFDGYLKSQYLEPGGSRNDPDPEKNLGRQIEKAGYSIYNSGYLSRRPGPPSPPHHYDMNQVFFDQLIRHFDWTGDLEYLEKVWPNIVRHLDWEKRNFDTDGDGLYNAFASIWASDALQYNGGGVSHASAYNYYAFKNAARLGSLIGKETDLFQEEADKIKQAMEKELWQSNKGVYAEYKDLLGGKRLHPQAGVWSVYHVIDSEVPDPFQSYLMTQYVDQEIPFIPIGFQENDVDYQVVSTTNWMPYTWSVNNVALAETLHTALAFWQANNNEDAFLLWKSALLESMYMGGSPGNFQQLSTLDAMRGELYRDFADPIGMASRTLIEGLFGINPDLTNSEIRVQPGFPSDWEYASLEIPDFTFDFKKNGNIDDYTLSSSFPKNVNVKLIVQAKSELLKAVDASGKALKFNPVDEAVGFPKYEIEIPLEKESAISLTWSEEMISTEKIVIRAVSRKSISHKIEGVELLEIKDPQQILSTSSIEGNSLQANAIDTEGDYTFFLKLKKGKLEWWHPISIEILSPLTVHVPEIQQKDRIHFGLESNIGDLQSVTLKVNGKQQETFAIEEGFELIFDLGLEENYLYPGTNQIEIYTENDLLYKGEIINWDIEVQSQVEQISISTHFNDAVTQVFENEYLSPRSPYPTLQIPKQGLGDWASFGAYMKIDDQGVRELARQNDGVIHMPFGLDFSFNSEEKNNIAFTSFWDNYPDSISMPISGKASHAYFLMAGTTNHMQSHIDNGYLEVVYDDGSVEKLSIRNPENWWPIEQDYYLDGLAFDTHRPRPYRVHLATGKISNQPHDNYTNIGHFTKYAIEGGAATVLDLPLDTTKELKEIRLKTVSVDVVIGLMAVTLVK</sequence>
<reference evidence="3" key="1">
    <citation type="submission" date="2022-03" db="EMBL/GenBank/DDBJ databases">
        <title>De novo assembled genomes of Belliella spp. (Cyclobacteriaceae) strains.</title>
        <authorList>
            <person name="Szabo A."/>
            <person name="Korponai K."/>
            <person name="Felfoldi T."/>
        </authorList>
    </citation>
    <scope>NUCLEOTIDE SEQUENCE</scope>
    <source>
        <strain evidence="3">DSM 107340</strain>
    </source>
</reference>
<feature type="chain" id="PRO_5045601719" evidence="1">
    <location>
        <begin position="17"/>
        <end position="1195"/>
    </location>
</feature>
<dbReference type="InterPro" id="IPR028028">
    <property type="entry name" value="DUF4450"/>
</dbReference>
<keyword evidence="4" id="KW-1185">Reference proteome</keyword>
<organism evidence="3 4">
    <name type="scientific">Belliella calami</name>
    <dbReference type="NCBI Taxonomy" id="2923436"/>
    <lineage>
        <taxon>Bacteria</taxon>
        <taxon>Pseudomonadati</taxon>
        <taxon>Bacteroidota</taxon>
        <taxon>Cytophagia</taxon>
        <taxon>Cytophagales</taxon>
        <taxon>Cyclobacteriaceae</taxon>
        <taxon>Belliella</taxon>
    </lineage>
</organism>
<keyword evidence="1" id="KW-0732">Signal</keyword>
<gene>
    <name evidence="3" type="ORF">MM236_12790</name>
</gene>
<dbReference type="InterPro" id="IPR006775">
    <property type="entry name" value="GH116_catalytic"/>
</dbReference>
<evidence type="ECO:0000256" key="1">
    <source>
        <dbReference type="SAM" id="SignalP"/>
    </source>
</evidence>
<evidence type="ECO:0000313" key="4">
    <source>
        <dbReference type="Proteomes" id="UP001165488"/>
    </source>
</evidence>
<comment type="caution">
    <text evidence="3">The sequence shown here is derived from an EMBL/GenBank/DDBJ whole genome shotgun (WGS) entry which is preliminary data.</text>
</comment>
<proteinExistence type="predicted"/>
<protein>
    <submittedName>
        <fullName evidence="3">DUF4450 domain-containing protein</fullName>
    </submittedName>
</protein>
<accession>A0ABS9UR02</accession>
<dbReference type="InterPro" id="IPR012341">
    <property type="entry name" value="6hp_glycosidase-like_sf"/>
</dbReference>
<dbReference type="RefSeq" id="WP_241275372.1">
    <property type="nucleotide sequence ID" value="NZ_JAKZGS010000010.1"/>
</dbReference>